<evidence type="ECO:0000259" key="15">
    <source>
        <dbReference type="PROSITE" id="PS50848"/>
    </source>
</evidence>
<dbReference type="InterPro" id="IPR004159">
    <property type="entry name" value="Put_SAM_MeTrfase"/>
</dbReference>
<dbReference type="SMART" id="SM00234">
    <property type="entry name" value="START"/>
    <property type="match status" value="1"/>
</dbReference>
<evidence type="ECO:0000256" key="7">
    <source>
        <dbReference type="ARBA" id="ARBA00022989"/>
    </source>
</evidence>
<dbReference type="SUPFAM" id="SSF53335">
    <property type="entry name" value="S-adenosyl-L-methionine-dependent methyltransferases"/>
    <property type="match status" value="2"/>
</dbReference>
<dbReference type="CDD" id="cd08875">
    <property type="entry name" value="START_ArGLABRA2_like"/>
    <property type="match status" value="1"/>
</dbReference>
<dbReference type="PANTHER" id="PTHR10108">
    <property type="entry name" value="SAM-DEPENDENT METHYLTRANSFERASE"/>
    <property type="match status" value="1"/>
</dbReference>
<feature type="transmembrane region" description="Helical" evidence="13">
    <location>
        <begin position="16"/>
        <end position="35"/>
    </location>
</feature>
<feature type="region of interest" description="Disordered" evidence="12">
    <location>
        <begin position="655"/>
        <end position="730"/>
    </location>
</feature>
<name>A0ABQ8D6F7_BRANA</name>
<evidence type="ECO:0000259" key="14">
    <source>
        <dbReference type="PROSITE" id="PS50089"/>
    </source>
</evidence>
<evidence type="ECO:0000256" key="4">
    <source>
        <dbReference type="ARBA" id="ARBA00022679"/>
    </source>
</evidence>
<dbReference type="InterPro" id="IPR002913">
    <property type="entry name" value="START_lipid-bd_dom"/>
</dbReference>
<feature type="transmembrane region" description="Helical" evidence="13">
    <location>
        <begin position="1459"/>
        <end position="1475"/>
    </location>
</feature>
<dbReference type="Gene3D" id="3.40.50.150">
    <property type="entry name" value="Vaccinia Virus protein VP39"/>
    <property type="match status" value="1"/>
</dbReference>
<evidence type="ECO:0000256" key="1">
    <source>
        <dbReference type="ARBA" id="ARBA00004606"/>
    </source>
</evidence>
<evidence type="ECO:0000256" key="8">
    <source>
        <dbReference type="ARBA" id="ARBA00023136"/>
    </source>
</evidence>
<accession>A0ABQ8D6F7</accession>
<feature type="transmembrane region" description="Helical" evidence="13">
    <location>
        <begin position="1487"/>
        <end position="1516"/>
    </location>
</feature>
<dbReference type="CDD" id="cd02440">
    <property type="entry name" value="AdoMet_MTases"/>
    <property type="match status" value="1"/>
</dbReference>
<dbReference type="SUPFAM" id="SSF57850">
    <property type="entry name" value="RING/U-box"/>
    <property type="match status" value="1"/>
</dbReference>
<evidence type="ECO:0000256" key="3">
    <source>
        <dbReference type="ARBA" id="ARBA00022603"/>
    </source>
</evidence>
<sequence length="1646" mass="183617">MNLSTRISSRDKKSNLYYITLVAVLCIGSYLLGVWQNTTVNPRAAFDTSTDAPPCEKFSKTTSTTDLDFNAHHNPHDPPPSAVTAVSFPSCDAALSEHTPCEDAKRSLKFSRERLEYRQRHCPDREEALKCRIPAPYGYKTPFRWPESRDVAWFANVPHTELTVEKKNQNWVRYENDRFWFPGGGTMFPRGADAYIDDIGRLIDLSDGSIRTAIDTGCGVASFGAYLLSRNITTMSFAPRDTHEAQVQFALERGVPAMIGIMATIRLPYPSRAFDLAHCSRCLIPWGKNDGVYLMEVDRVLRPGGYWILSGPPINWQKRWKGWERTMDDLNEEQTQIEQVARSLCWKKVVQRDDLAIWQKPFNHIHCKKMRQVLKNPEFCRYDQDPDMAWYTKMDSCLTPLPEVDESEDLKTVAGGKVEKWPARLNAVPPRVNNGDLKEITPEAFLEDTELWKQRVSYYKKLDYQLGETGRYRNLLDMNAYLGGFAAALADEPVWVMNVVPVEAKHNTLGVIYERGLIGTCEAMSTYPRTYDFIHADSVFTLYQDKCEPEDILLEMDRVLRPGGGVIIRDDVDVLIKVKELSKGFQWQGRIADHEKGPHERVKIYYAVKHGFLHHDDDKTPGGETVGGGNHFFSPAAAMSGGPVQFSSPRLSLGLQTNVENNGGEVGRTGESFEVSVTRRSPESRSGSDNVEALSGEDDLDASDRPLKKKKRYHRHTPHQIQELESQENDKLRAENMSVREAMRNPMCGHCGASAVLGEISLEEHQLRIENSRLKDELDRLCALAGKFINRSDDAGSHQLPNSTLKLGVGSRNVDAGGGFTLLHPVFEIPSSHFYSGLNAPVNRTGTDISAGGVDEKSLYLELAVSAMDELVKMAQTSEPLWIQSSKGKREMLNREEYDKSFRPCLGPKPGGFVSEASKEVGMVIINSLALVETLMDSERWAEMFPCMIAKNSTIEIISSGMGGTRNGAIHLMQAELQLLSPLVPVRQVTFLRFCKQHAEGVWAVVDVSVDRISERGGAASARSSLSCRRLPSGCLVHDMPNGYSKVTWIDHTEYDETNIHHSYRPLVSSGLAFGSKRWVSALQRQCESLAILMSSAIPNRSKPTPAISSIGKKSMLRLAQRMTENFCRGVCASSSQKWSKLDIGNIDEDVRIMTRKNVNDSGEPPGILLSAATSVWVPVTPRRLFDFLRDELLRSEWDILSNGGPMQEIANIFKGQDYSNSVSLLHSAYVALLPSGFAILPDGQGTEETGSLLTVAFQILVNSLPTAKLNVESIETVHRKIMYPPPIPTSSSSSSSPATDDASSPLLNRNRRPSQPLRGAASRLLRRASSRGMMLRESSVRVRETAAEQIEERQSEWAYSKPVIVLDVLWNLAFVFVTVGVSWFSSEEDPRAPLRFWIVGYNLQCLIHIACVIAEYRRRESNRDLDSGLSSVQGSSDGYGAEIESGNSVAKHIESTNAIFSFVWWVIGFYWVTADAAELAQSSPQLYWLCVAFLAFDVIFVVLCVAVACLIGIAVCCCLPCIIAVLYALADREGASDEEIEKLPKFKFLTVRNSEKVNGEIRETRGGIMTQLGVDSPSERVLSSDEAECCICLCDYEDGTELRELSCRHHFHEACIDKWLRINATCPLCKFNILKTGEQSGDAAV</sequence>
<dbReference type="InterPro" id="IPR057993">
    <property type="entry name" value="HD-Zip_IV_C"/>
</dbReference>
<keyword evidence="7 13" id="KW-1133">Transmembrane helix</keyword>
<feature type="domain" description="RING-type" evidence="14">
    <location>
        <begin position="1590"/>
        <end position="1631"/>
    </location>
</feature>
<dbReference type="PROSITE" id="PS50089">
    <property type="entry name" value="ZF_RING_2"/>
    <property type="match status" value="1"/>
</dbReference>
<protein>
    <recommendedName>
        <fullName evidence="18">RING-type domain-containing protein</fullName>
    </recommendedName>
</protein>
<evidence type="ECO:0000256" key="10">
    <source>
        <dbReference type="ARBA" id="ARBA00037847"/>
    </source>
</evidence>
<evidence type="ECO:0008006" key="18">
    <source>
        <dbReference type="Google" id="ProtNLM"/>
    </source>
</evidence>
<evidence type="ECO:0000256" key="12">
    <source>
        <dbReference type="SAM" id="MobiDB-lite"/>
    </source>
</evidence>
<keyword evidence="11" id="KW-0863">Zinc-finger</keyword>
<dbReference type="Pfam" id="PF03141">
    <property type="entry name" value="Methyltransf_29"/>
    <property type="match status" value="1"/>
</dbReference>
<dbReference type="SMART" id="SM00184">
    <property type="entry name" value="RING"/>
    <property type="match status" value="1"/>
</dbReference>
<keyword evidence="8 13" id="KW-0472">Membrane</keyword>
<feature type="compositionally biased region" description="Basic residues" evidence="12">
    <location>
        <begin position="707"/>
        <end position="718"/>
    </location>
</feature>
<comment type="caution">
    <text evidence="16">The sequence shown here is derived from an EMBL/GenBank/DDBJ whole genome shotgun (WGS) entry which is preliminary data.</text>
</comment>
<feature type="domain" description="START" evidence="15">
    <location>
        <begin position="853"/>
        <end position="1092"/>
    </location>
</feature>
<evidence type="ECO:0000256" key="13">
    <source>
        <dbReference type="SAM" id="Phobius"/>
    </source>
</evidence>
<dbReference type="EMBL" id="JAGKQM010000005">
    <property type="protein sequence ID" value="KAH0924959.1"/>
    <property type="molecule type" value="Genomic_DNA"/>
</dbReference>
<evidence type="ECO:0000256" key="9">
    <source>
        <dbReference type="ARBA" id="ARBA00023180"/>
    </source>
</evidence>
<keyword evidence="4" id="KW-0808">Transferase</keyword>
<dbReference type="PROSITE" id="PS50848">
    <property type="entry name" value="START"/>
    <property type="match status" value="1"/>
</dbReference>
<dbReference type="Gene3D" id="3.30.40.10">
    <property type="entry name" value="Zinc/RING finger domain, C3HC4 (zinc finger)"/>
    <property type="match status" value="1"/>
</dbReference>
<keyword evidence="17" id="KW-1185">Reference proteome</keyword>
<feature type="region of interest" description="Disordered" evidence="12">
    <location>
        <begin position="1286"/>
        <end position="1319"/>
    </location>
</feature>
<dbReference type="Pfam" id="PF25797">
    <property type="entry name" value="PDF2_C"/>
    <property type="match status" value="2"/>
</dbReference>
<evidence type="ECO:0000313" key="17">
    <source>
        <dbReference type="Proteomes" id="UP000824890"/>
    </source>
</evidence>
<keyword evidence="5 13" id="KW-0812">Transmembrane</keyword>
<keyword evidence="9" id="KW-0325">Glycoprotein</keyword>
<keyword evidence="6" id="KW-0735">Signal-anchor</keyword>
<dbReference type="Pfam" id="PF01852">
    <property type="entry name" value="START"/>
    <property type="match status" value="1"/>
</dbReference>
<evidence type="ECO:0000256" key="6">
    <source>
        <dbReference type="ARBA" id="ARBA00022968"/>
    </source>
</evidence>
<comment type="subcellular location">
    <subcellularLocation>
        <location evidence="10">Endomembrane system</location>
        <topology evidence="10">Single-pass membrane protein</topology>
    </subcellularLocation>
    <subcellularLocation>
        <location evidence="1">Membrane</location>
        <topology evidence="1">Single-pass type II membrane protein</topology>
    </subcellularLocation>
</comment>
<evidence type="ECO:0000256" key="11">
    <source>
        <dbReference type="PROSITE-ProRule" id="PRU00175"/>
    </source>
</evidence>
<feature type="transmembrane region" description="Helical" evidence="13">
    <location>
        <begin position="1364"/>
        <end position="1385"/>
    </location>
</feature>
<organism evidence="16 17">
    <name type="scientific">Brassica napus</name>
    <name type="common">Rape</name>
    <dbReference type="NCBI Taxonomy" id="3708"/>
    <lineage>
        <taxon>Eukaryota</taxon>
        <taxon>Viridiplantae</taxon>
        <taxon>Streptophyta</taxon>
        <taxon>Embryophyta</taxon>
        <taxon>Tracheophyta</taxon>
        <taxon>Spermatophyta</taxon>
        <taxon>Magnoliopsida</taxon>
        <taxon>eudicotyledons</taxon>
        <taxon>Gunneridae</taxon>
        <taxon>Pentapetalae</taxon>
        <taxon>rosids</taxon>
        <taxon>malvids</taxon>
        <taxon>Brassicales</taxon>
        <taxon>Brassicaceae</taxon>
        <taxon>Brassiceae</taxon>
        <taxon>Brassica</taxon>
    </lineage>
</organism>
<evidence type="ECO:0000256" key="2">
    <source>
        <dbReference type="ARBA" id="ARBA00008361"/>
    </source>
</evidence>
<dbReference type="Proteomes" id="UP000824890">
    <property type="component" value="Unassembled WGS sequence"/>
</dbReference>
<keyword evidence="3" id="KW-0489">Methyltransferase</keyword>
<reference evidence="16 17" key="1">
    <citation type="submission" date="2021-05" db="EMBL/GenBank/DDBJ databases">
        <title>Genome Assembly of Synthetic Allotetraploid Brassica napus Reveals Homoeologous Exchanges between Subgenomes.</title>
        <authorList>
            <person name="Davis J.T."/>
        </authorList>
    </citation>
    <scope>NUCLEOTIDE SEQUENCE [LARGE SCALE GENOMIC DNA]</scope>
    <source>
        <strain evidence="17">cv. Da-Ae</strain>
        <tissue evidence="16">Seedling</tissue>
    </source>
</reference>
<evidence type="ECO:0000256" key="5">
    <source>
        <dbReference type="ARBA" id="ARBA00022692"/>
    </source>
</evidence>
<dbReference type="InterPro" id="IPR001841">
    <property type="entry name" value="Znf_RING"/>
</dbReference>
<dbReference type="InterPro" id="IPR029063">
    <property type="entry name" value="SAM-dependent_MTases_sf"/>
</dbReference>
<dbReference type="Pfam" id="PF13639">
    <property type="entry name" value="zf-RING_2"/>
    <property type="match status" value="1"/>
</dbReference>
<dbReference type="PANTHER" id="PTHR10108:SF1096">
    <property type="entry name" value="METHYLTRANSFERASE PMT16-RELATED"/>
    <property type="match status" value="1"/>
</dbReference>
<dbReference type="SUPFAM" id="SSF55961">
    <property type="entry name" value="Bet v1-like"/>
    <property type="match status" value="2"/>
</dbReference>
<evidence type="ECO:0000313" key="16">
    <source>
        <dbReference type="EMBL" id="KAH0924959.1"/>
    </source>
</evidence>
<proteinExistence type="inferred from homology"/>
<keyword evidence="11" id="KW-0479">Metal-binding</keyword>
<feature type="compositionally biased region" description="Low complexity" evidence="12">
    <location>
        <begin position="1290"/>
        <end position="1306"/>
    </location>
</feature>
<keyword evidence="11" id="KW-0862">Zinc</keyword>
<gene>
    <name evidence="16" type="ORF">HID58_017215</name>
</gene>
<comment type="similarity">
    <text evidence="2">Belongs to the methyltransferase superfamily.</text>
</comment>
<dbReference type="InterPro" id="IPR013083">
    <property type="entry name" value="Znf_RING/FYVE/PHD"/>
</dbReference>